<comment type="caution">
    <text evidence="1">The sequence shown here is derived from an EMBL/GenBank/DDBJ whole genome shotgun (WGS) entry which is preliminary data.</text>
</comment>
<reference evidence="1" key="1">
    <citation type="journal article" date="2015" name="Nature">
        <title>Complex archaea that bridge the gap between prokaryotes and eukaryotes.</title>
        <authorList>
            <person name="Spang A."/>
            <person name="Saw J.H."/>
            <person name="Jorgensen S.L."/>
            <person name="Zaremba-Niedzwiedzka K."/>
            <person name="Martijn J."/>
            <person name="Lind A.E."/>
            <person name="van Eijk R."/>
            <person name="Schleper C."/>
            <person name="Guy L."/>
            <person name="Ettema T.J."/>
        </authorList>
    </citation>
    <scope>NUCLEOTIDE SEQUENCE</scope>
</reference>
<accession>A0A0F9TIK4</accession>
<protein>
    <submittedName>
        <fullName evidence="1">Uncharacterized protein</fullName>
    </submittedName>
</protein>
<proteinExistence type="predicted"/>
<gene>
    <name evidence="1" type="ORF">LCGC14_0387890</name>
</gene>
<dbReference type="EMBL" id="LAZR01000321">
    <property type="protein sequence ID" value="KKN74747.1"/>
    <property type="molecule type" value="Genomic_DNA"/>
</dbReference>
<evidence type="ECO:0000313" key="1">
    <source>
        <dbReference type="EMBL" id="KKN74747.1"/>
    </source>
</evidence>
<name>A0A0F9TIK4_9ZZZZ</name>
<dbReference type="AlphaFoldDB" id="A0A0F9TIK4"/>
<organism evidence="1">
    <name type="scientific">marine sediment metagenome</name>
    <dbReference type="NCBI Taxonomy" id="412755"/>
    <lineage>
        <taxon>unclassified sequences</taxon>
        <taxon>metagenomes</taxon>
        <taxon>ecological metagenomes</taxon>
    </lineage>
</organism>
<sequence length="65" mass="7420">MTDMIGWVYGMNLGSYAVYTKGTRRRIYDEDKLLLEYDPVLYPGEEKTLGDVLIETAKAVKNARS</sequence>